<reference evidence="2" key="1">
    <citation type="submission" date="2023-06" db="EMBL/GenBank/DDBJ databases">
        <authorList>
            <consortium name="Lawrence Berkeley National Laboratory"/>
            <person name="Ahrendt S."/>
            <person name="Sahu N."/>
            <person name="Indic B."/>
            <person name="Wong-Bajracharya J."/>
            <person name="Merenyi Z."/>
            <person name="Ke H.-M."/>
            <person name="Monk M."/>
            <person name="Kocsube S."/>
            <person name="Drula E."/>
            <person name="Lipzen A."/>
            <person name="Balint B."/>
            <person name="Henrissat B."/>
            <person name="Andreopoulos B."/>
            <person name="Martin F.M."/>
            <person name="Harder C.B."/>
            <person name="Rigling D."/>
            <person name="Ford K.L."/>
            <person name="Foster G.D."/>
            <person name="Pangilinan J."/>
            <person name="Papanicolaou A."/>
            <person name="Barry K."/>
            <person name="LaButti K."/>
            <person name="Viragh M."/>
            <person name="Koriabine M."/>
            <person name="Yan M."/>
            <person name="Riley R."/>
            <person name="Champramary S."/>
            <person name="Plett K.L."/>
            <person name="Tsai I.J."/>
            <person name="Slot J."/>
            <person name="Sipos G."/>
            <person name="Plett J."/>
            <person name="Nagy L.G."/>
            <person name="Grigoriev I.V."/>
        </authorList>
    </citation>
    <scope>NUCLEOTIDE SEQUENCE</scope>
    <source>
        <strain evidence="2">FPL87.14</strain>
    </source>
</reference>
<protein>
    <submittedName>
        <fullName evidence="2">Uncharacterized protein</fullName>
    </submittedName>
</protein>
<proteinExistence type="predicted"/>
<name>A0AA39MH06_9AGAR</name>
<dbReference type="EMBL" id="JAUEPT010000084">
    <property type="protein sequence ID" value="KAK0433175.1"/>
    <property type="molecule type" value="Genomic_DNA"/>
</dbReference>
<accession>A0AA39MH06</accession>
<evidence type="ECO:0000313" key="3">
    <source>
        <dbReference type="Proteomes" id="UP001175226"/>
    </source>
</evidence>
<evidence type="ECO:0000313" key="2">
    <source>
        <dbReference type="EMBL" id="KAK0433175.1"/>
    </source>
</evidence>
<evidence type="ECO:0000256" key="1">
    <source>
        <dbReference type="SAM" id="SignalP"/>
    </source>
</evidence>
<gene>
    <name evidence="2" type="ORF">EV421DRAFT_1741775</name>
</gene>
<feature type="chain" id="PRO_5041222777" evidence="1">
    <location>
        <begin position="31"/>
        <end position="182"/>
    </location>
</feature>
<keyword evidence="3" id="KW-1185">Reference proteome</keyword>
<organism evidence="2 3">
    <name type="scientific">Armillaria borealis</name>
    <dbReference type="NCBI Taxonomy" id="47425"/>
    <lineage>
        <taxon>Eukaryota</taxon>
        <taxon>Fungi</taxon>
        <taxon>Dikarya</taxon>
        <taxon>Basidiomycota</taxon>
        <taxon>Agaricomycotina</taxon>
        <taxon>Agaricomycetes</taxon>
        <taxon>Agaricomycetidae</taxon>
        <taxon>Agaricales</taxon>
        <taxon>Marasmiineae</taxon>
        <taxon>Physalacriaceae</taxon>
        <taxon>Armillaria</taxon>
    </lineage>
</organism>
<sequence length="182" mass="19531">MAALFYTLVLFHPLVAYLLLATLMSSSVQALYESPSSSFLPTLSTGDVLLGPDGVYQLVSDDVSSFIAFGYLGGEFQSRGWCTLIRGPGFTPDGVLYDNQIRLLLALARRDMSKADTPFISWVLHSASPRILVYIDYATLSIRAPWGEGPGGLLPPGAVSSQSALLKEAFIAVVSSLEIVPV</sequence>
<feature type="signal peptide" evidence="1">
    <location>
        <begin position="1"/>
        <end position="30"/>
    </location>
</feature>
<dbReference type="AlphaFoldDB" id="A0AA39MH06"/>
<comment type="caution">
    <text evidence="2">The sequence shown here is derived from an EMBL/GenBank/DDBJ whole genome shotgun (WGS) entry which is preliminary data.</text>
</comment>
<keyword evidence="1" id="KW-0732">Signal</keyword>
<dbReference type="Proteomes" id="UP001175226">
    <property type="component" value="Unassembled WGS sequence"/>
</dbReference>